<gene>
    <name evidence="3" type="ORF">LCGC14_0935090</name>
</gene>
<name>A0A0F9NLT5_9ZZZZ</name>
<evidence type="ECO:0000313" key="3">
    <source>
        <dbReference type="EMBL" id="KKN20480.1"/>
    </source>
</evidence>
<reference evidence="3" key="1">
    <citation type="journal article" date="2015" name="Nature">
        <title>Complex archaea that bridge the gap between prokaryotes and eukaryotes.</title>
        <authorList>
            <person name="Spang A."/>
            <person name="Saw J.H."/>
            <person name="Jorgensen S.L."/>
            <person name="Zaremba-Niedzwiedzka K."/>
            <person name="Martijn J."/>
            <person name="Lind A.E."/>
            <person name="van Eijk R."/>
            <person name="Schleper C."/>
            <person name="Guy L."/>
            <person name="Ettema T.J."/>
        </authorList>
    </citation>
    <scope>NUCLEOTIDE SEQUENCE</scope>
</reference>
<dbReference type="PANTHER" id="PTHR46268:SF6">
    <property type="entry name" value="UNIVERSAL STRESS PROTEIN UP12"/>
    <property type="match status" value="1"/>
</dbReference>
<evidence type="ECO:0000256" key="1">
    <source>
        <dbReference type="ARBA" id="ARBA00008791"/>
    </source>
</evidence>
<dbReference type="PANTHER" id="PTHR46268">
    <property type="entry name" value="STRESS RESPONSE PROTEIN NHAX"/>
    <property type="match status" value="1"/>
</dbReference>
<accession>A0A0F9NLT5</accession>
<organism evidence="3">
    <name type="scientific">marine sediment metagenome</name>
    <dbReference type="NCBI Taxonomy" id="412755"/>
    <lineage>
        <taxon>unclassified sequences</taxon>
        <taxon>metagenomes</taxon>
        <taxon>ecological metagenomes</taxon>
    </lineage>
</organism>
<dbReference type="Gene3D" id="3.40.50.12370">
    <property type="match status" value="1"/>
</dbReference>
<dbReference type="InterPro" id="IPR006016">
    <property type="entry name" value="UspA"/>
</dbReference>
<dbReference type="CDD" id="cd00293">
    <property type="entry name" value="USP-like"/>
    <property type="match status" value="1"/>
</dbReference>
<dbReference type="InterPro" id="IPR006015">
    <property type="entry name" value="Universal_stress_UspA"/>
</dbReference>
<comment type="caution">
    <text evidence="3">The sequence shown here is derived from an EMBL/GenBank/DDBJ whole genome shotgun (WGS) entry which is preliminary data.</text>
</comment>
<dbReference type="EMBL" id="LAZR01003238">
    <property type="protein sequence ID" value="KKN20480.1"/>
    <property type="molecule type" value="Genomic_DNA"/>
</dbReference>
<feature type="domain" description="UspA" evidence="2">
    <location>
        <begin position="1"/>
        <end position="137"/>
    </location>
</feature>
<protein>
    <recommendedName>
        <fullName evidence="2">UspA domain-containing protein</fullName>
    </recommendedName>
</protein>
<dbReference type="SUPFAM" id="SSF52402">
    <property type="entry name" value="Adenine nucleotide alpha hydrolases-like"/>
    <property type="match status" value="1"/>
</dbReference>
<dbReference type="AlphaFoldDB" id="A0A0F9NLT5"/>
<proteinExistence type="inferred from homology"/>
<dbReference type="PRINTS" id="PR01438">
    <property type="entry name" value="UNVRSLSTRESS"/>
</dbReference>
<comment type="similarity">
    <text evidence="1">Belongs to the universal stress protein A family.</text>
</comment>
<evidence type="ECO:0000259" key="2">
    <source>
        <dbReference type="Pfam" id="PF00582"/>
    </source>
</evidence>
<dbReference type="Pfam" id="PF00582">
    <property type="entry name" value="Usp"/>
    <property type="match status" value="1"/>
</dbReference>
<sequence>MIKNILVPIGTSSDSFHTLQYATDFAAEFGAKIYVMEVFNVSVGAGKSLANVEKKVAKSSNEHVRAVIEKVDSKNVQINIATYNGDIVDGLKDIDKELGIDLIIMAPRSNDVKEELYLGYTSGRIVKRTDIPTLIVPKGTTLKPMKTILTVFKSGILKRKRILDPLISIQKMSNAKVNLLMVKTPGYSDDDLKINTALMDISSQLTLTEAPSTYLGVLEHLQSQQPDLLCVFRRKRGFFKNLWEKDTIPKSEFSSRIPVLVLSVKKD</sequence>